<dbReference type="OrthoDB" id="9804124at2"/>
<dbReference type="RefSeq" id="WP_113658624.1">
    <property type="nucleotide sequence ID" value="NZ_KZ845665.1"/>
</dbReference>
<evidence type="ECO:0000256" key="1">
    <source>
        <dbReference type="ARBA" id="ARBA00004370"/>
    </source>
</evidence>
<dbReference type="PANTHER" id="PTHR30627">
    <property type="entry name" value="PEPTIDOGLYCAN D,D-TRANSPEPTIDASE"/>
    <property type="match status" value="1"/>
</dbReference>
<evidence type="ECO:0000256" key="2">
    <source>
        <dbReference type="ARBA" id="ARBA00007171"/>
    </source>
</evidence>
<dbReference type="PANTHER" id="PTHR30627:SF1">
    <property type="entry name" value="PEPTIDOGLYCAN D,D-TRANSPEPTIDASE FTSI"/>
    <property type="match status" value="1"/>
</dbReference>
<dbReference type="InterPro" id="IPR001460">
    <property type="entry name" value="PCN-bd_Tpept"/>
</dbReference>
<evidence type="ECO:0008006" key="9">
    <source>
        <dbReference type="Google" id="ProtNLM"/>
    </source>
</evidence>
<dbReference type="Pfam" id="PF00905">
    <property type="entry name" value="Transpeptidase"/>
    <property type="match status" value="1"/>
</dbReference>
<organism evidence="7 8">
    <name type="scientific">Thermoflavimicrobium daqui</name>
    <dbReference type="NCBI Taxonomy" id="2137476"/>
    <lineage>
        <taxon>Bacteria</taxon>
        <taxon>Bacillati</taxon>
        <taxon>Bacillota</taxon>
        <taxon>Bacilli</taxon>
        <taxon>Bacillales</taxon>
        <taxon>Thermoactinomycetaceae</taxon>
        <taxon>Thermoflavimicrobium</taxon>
    </lineage>
</organism>
<evidence type="ECO:0000259" key="5">
    <source>
        <dbReference type="Pfam" id="PF00905"/>
    </source>
</evidence>
<dbReference type="InterPro" id="IPR012338">
    <property type="entry name" value="Beta-lactam/transpept-like"/>
</dbReference>
<evidence type="ECO:0000256" key="4">
    <source>
        <dbReference type="SAM" id="Phobius"/>
    </source>
</evidence>
<evidence type="ECO:0000259" key="6">
    <source>
        <dbReference type="Pfam" id="PF03717"/>
    </source>
</evidence>
<feature type="transmembrane region" description="Helical" evidence="4">
    <location>
        <begin position="12"/>
        <end position="32"/>
    </location>
</feature>
<feature type="domain" description="Penicillin-binding protein dimerisation" evidence="6">
    <location>
        <begin position="56"/>
        <end position="209"/>
    </location>
</feature>
<protein>
    <recommendedName>
        <fullName evidence="9">Penicillin-binding protein 2</fullName>
    </recommendedName>
</protein>
<dbReference type="EMBL" id="QJKK01000003">
    <property type="protein sequence ID" value="RAL26010.1"/>
    <property type="molecule type" value="Genomic_DNA"/>
</dbReference>
<sequence length="590" mass="65311">MGSPLKQSKERSLLIGLILTLCMAAIIFRLLWIQVVDAEKLVSQAQESWENNNQVIKAKRGTIYDRTKINALAWEVNAYYFVADPSQIKDVNKTVKLLSPILQIAESSLREKVSQKRRFVPLKENGKFKYPKEVYDKILSLKDNGELKGIYGYKTSARQYSGPQLAHVLGFLNSDDKPVGGVESYYNEKWLKGKDGIIKYKKAKDGMMISDGPEKFQPPVPGKDLVLSIDSSIQNHVEAVLNQVLKSHPAKGATAIVADPRNGEILAMASRPTFDPNRSTSTYTQENGLNLAVQSQFEPGSTFKIVTLAAAINENLFDPNETFQSGTIKIDDQTIRDWQADGWGTISYREGVYKSSNVAFVNLAEKLGADRFQEYIDRFGFGKMNAKFGKKTGLDLPAEEKGIFYHRVPYRSEIATAAFGQGISVTPIQQIQAVSAIANGGVLYKPHLLKEVWDAEQKKLVHREKPTGKRIIEQETAKKVRELLRGAVKYGTGQEADLPGYRVAGKTGTAQKPDPNGGGYLKDKYIVSFVGFAPAESPDVVVYVAFDEPTNAYGSTSGGTIAAPTARDILKKTLQLRGVPPKDEEEFDLK</sequence>
<dbReference type="SUPFAM" id="SSF56601">
    <property type="entry name" value="beta-lactamase/transpeptidase-like"/>
    <property type="match status" value="1"/>
</dbReference>
<dbReference type="SUPFAM" id="SSF56519">
    <property type="entry name" value="Penicillin binding protein dimerisation domain"/>
    <property type="match status" value="1"/>
</dbReference>
<comment type="subcellular location">
    <subcellularLocation>
        <location evidence="1">Membrane</location>
    </subcellularLocation>
</comment>
<keyword evidence="3 4" id="KW-0472">Membrane</keyword>
<dbReference type="AlphaFoldDB" id="A0A364K738"/>
<keyword evidence="8" id="KW-1185">Reference proteome</keyword>
<comment type="caution">
    <text evidence="7">The sequence shown here is derived from an EMBL/GenBank/DDBJ whole genome shotgun (WGS) entry which is preliminary data.</text>
</comment>
<accession>A0A364K738</accession>
<dbReference type="Pfam" id="PF03717">
    <property type="entry name" value="PBP_dimer"/>
    <property type="match status" value="1"/>
</dbReference>
<dbReference type="Gene3D" id="3.40.710.10">
    <property type="entry name" value="DD-peptidase/beta-lactamase superfamily"/>
    <property type="match status" value="1"/>
</dbReference>
<keyword evidence="4" id="KW-1133">Transmembrane helix</keyword>
<evidence type="ECO:0000313" key="7">
    <source>
        <dbReference type="EMBL" id="RAL26010.1"/>
    </source>
</evidence>
<dbReference type="Gene3D" id="3.30.450.330">
    <property type="match status" value="1"/>
</dbReference>
<dbReference type="GO" id="GO:0005886">
    <property type="term" value="C:plasma membrane"/>
    <property type="evidence" value="ECO:0007669"/>
    <property type="project" value="TreeGrafter"/>
</dbReference>
<dbReference type="InterPro" id="IPR005311">
    <property type="entry name" value="PBP_dimer"/>
</dbReference>
<feature type="domain" description="Penicillin-binding protein transpeptidase" evidence="5">
    <location>
        <begin position="254"/>
        <end position="571"/>
    </location>
</feature>
<dbReference type="GO" id="GO:0008658">
    <property type="term" value="F:penicillin binding"/>
    <property type="evidence" value="ECO:0007669"/>
    <property type="project" value="InterPro"/>
</dbReference>
<name>A0A364K738_9BACL</name>
<reference evidence="7 8" key="1">
    <citation type="submission" date="2018-06" db="EMBL/GenBank/DDBJ databases">
        <title>Thermoflavimicrobium daqus sp. nov., a thermophilic microbe isolated from Moutai-flavour Daqu.</title>
        <authorList>
            <person name="Wang X."/>
            <person name="Zhou H."/>
        </authorList>
    </citation>
    <scope>NUCLEOTIDE SEQUENCE [LARGE SCALE GENOMIC DNA]</scope>
    <source>
        <strain evidence="7 8">FBKL4.011</strain>
    </source>
</reference>
<dbReference type="Gene3D" id="3.90.1310.10">
    <property type="entry name" value="Penicillin-binding protein 2a (Domain 2)"/>
    <property type="match status" value="1"/>
</dbReference>
<proteinExistence type="inferred from homology"/>
<keyword evidence="4" id="KW-0812">Transmembrane</keyword>
<gene>
    <name evidence="7" type="ORF">DL897_08075</name>
</gene>
<dbReference type="Proteomes" id="UP000251213">
    <property type="component" value="Unassembled WGS sequence"/>
</dbReference>
<comment type="similarity">
    <text evidence="2">Belongs to the transpeptidase family.</text>
</comment>
<dbReference type="InterPro" id="IPR050515">
    <property type="entry name" value="Beta-lactam/transpept"/>
</dbReference>
<evidence type="ECO:0000313" key="8">
    <source>
        <dbReference type="Proteomes" id="UP000251213"/>
    </source>
</evidence>
<evidence type="ECO:0000256" key="3">
    <source>
        <dbReference type="ARBA" id="ARBA00023136"/>
    </source>
</evidence>
<dbReference type="InterPro" id="IPR036138">
    <property type="entry name" value="PBP_dimer_sf"/>
</dbReference>
<dbReference type="GO" id="GO:0071555">
    <property type="term" value="P:cell wall organization"/>
    <property type="evidence" value="ECO:0007669"/>
    <property type="project" value="TreeGrafter"/>
</dbReference>
<reference evidence="7 8" key="2">
    <citation type="submission" date="2018-06" db="EMBL/GenBank/DDBJ databases">
        <authorList>
            <person name="Zhirakovskaya E."/>
        </authorList>
    </citation>
    <scope>NUCLEOTIDE SEQUENCE [LARGE SCALE GENOMIC DNA]</scope>
    <source>
        <strain evidence="7 8">FBKL4.011</strain>
    </source>
</reference>